<dbReference type="InterPro" id="IPR001806">
    <property type="entry name" value="Small_GTPase"/>
</dbReference>
<reference evidence="7" key="1">
    <citation type="submission" date="2021-01" db="UniProtKB">
        <authorList>
            <consortium name="EnsemblMetazoa"/>
        </authorList>
    </citation>
    <scope>IDENTIFICATION</scope>
</reference>
<dbReference type="PROSITE" id="PS51419">
    <property type="entry name" value="RAB"/>
    <property type="match status" value="1"/>
</dbReference>
<keyword evidence="2" id="KW-1003">Cell membrane</keyword>
<dbReference type="InterPro" id="IPR052236">
    <property type="entry name" value="Small_GTPase_RasD"/>
</dbReference>
<comment type="subcellular location">
    <subcellularLocation>
        <location evidence="1">Cell membrane</location>
        <topology evidence="1">Lipid-anchor</topology>
    </subcellularLocation>
</comment>
<evidence type="ECO:0000256" key="3">
    <source>
        <dbReference type="ARBA" id="ARBA00022481"/>
    </source>
</evidence>
<accession>A0A7M7JAN5</accession>
<evidence type="ECO:0000313" key="7">
    <source>
        <dbReference type="EnsemblMetazoa" id="XP_022643760"/>
    </source>
</evidence>
<dbReference type="PANTHER" id="PTHR46149:SF7">
    <property type="entry name" value="GTP-BINDING PROTEIN DI-RAS2"/>
    <property type="match status" value="1"/>
</dbReference>
<keyword evidence="3" id="KW-0488">Methylation</keyword>
<dbReference type="GO" id="GO:0003924">
    <property type="term" value="F:GTPase activity"/>
    <property type="evidence" value="ECO:0007669"/>
    <property type="project" value="InterPro"/>
</dbReference>
<dbReference type="GO" id="GO:0005886">
    <property type="term" value="C:plasma membrane"/>
    <property type="evidence" value="ECO:0007669"/>
    <property type="project" value="UniProtKB-SubCell"/>
</dbReference>
<dbReference type="SMART" id="SM00175">
    <property type="entry name" value="RAB"/>
    <property type="match status" value="1"/>
</dbReference>
<dbReference type="SUPFAM" id="SSF52540">
    <property type="entry name" value="P-loop containing nucleoside triphosphate hydrolases"/>
    <property type="match status" value="1"/>
</dbReference>
<proteinExistence type="predicted"/>
<dbReference type="Proteomes" id="UP000594260">
    <property type="component" value="Unplaced"/>
</dbReference>
<dbReference type="SMART" id="SM00174">
    <property type="entry name" value="RHO"/>
    <property type="match status" value="1"/>
</dbReference>
<keyword evidence="8" id="KW-1185">Reference proteome</keyword>
<evidence type="ECO:0000256" key="4">
    <source>
        <dbReference type="ARBA" id="ARBA00023134"/>
    </source>
</evidence>
<dbReference type="EnsemblMetazoa" id="XM_022788025">
    <property type="protein sequence ID" value="XP_022643760"/>
    <property type="gene ID" value="LOC111243025"/>
</dbReference>
<dbReference type="AlphaFoldDB" id="A0A7M7JAN5"/>
<evidence type="ECO:0000256" key="5">
    <source>
        <dbReference type="ARBA" id="ARBA00023136"/>
    </source>
</evidence>
<dbReference type="SMART" id="SM00173">
    <property type="entry name" value="RAS"/>
    <property type="match status" value="1"/>
</dbReference>
<organism evidence="7 8">
    <name type="scientific">Varroa destructor</name>
    <name type="common">Honeybee mite</name>
    <dbReference type="NCBI Taxonomy" id="109461"/>
    <lineage>
        <taxon>Eukaryota</taxon>
        <taxon>Metazoa</taxon>
        <taxon>Ecdysozoa</taxon>
        <taxon>Arthropoda</taxon>
        <taxon>Chelicerata</taxon>
        <taxon>Arachnida</taxon>
        <taxon>Acari</taxon>
        <taxon>Parasitiformes</taxon>
        <taxon>Mesostigmata</taxon>
        <taxon>Gamasina</taxon>
        <taxon>Dermanyssoidea</taxon>
        <taxon>Varroidae</taxon>
        <taxon>Varroa</taxon>
    </lineage>
</organism>
<dbReference type="PRINTS" id="PR00449">
    <property type="entry name" value="RASTRNSFRMNG"/>
</dbReference>
<keyword evidence="5" id="KW-0472">Membrane</keyword>
<evidence type="ECO:0000313" key="8">
    <source>
        <dbReference type="Proteomes" id="UP000594260"/>
    </source>
</evidence>
<sequence>MPVRADSILSTITEASSSGPCVKDHYKLIVMGASRVGKSAIIQQFLYNRYPQKYVPTVEEFHSGEFDFNGDAFLLVFSVDDAASFEQVVQLRDEILVHNSRQRERRSIIVVGNKTDLPPERWRVKREIAEALVAIDWELGYIECSVKGNRGIIEIFRRLMRQCEIPYELNERIVDKQRRKSLPVYNTQPSIRDKALLKRNSCNVS</sequence>
<keyword evidence="4" id="KW-0547">Nucleotide-binding</keyword>
<keyword evidence="6" id="KW-0449">Lipoprotein</keyword>
<name>A0A7M7JAN5_VARDE</name>
<dbReference type="PROSITE" id="PS51421">
    <property type="entry name" value="RAS"/>
    <property type="match status" value="1"/>
</dbReference>
<dbReference type="PANTHER" id="PTHR46149">
    <property type="entry name" value="MIP08469P"/>
    <property type="match status" value="1"/>
</dbReference>
<keyword evidence="4" id="KW-0342">GTP-binding</keyword>
<dbReference type="InterPro" id="IPR027417">
    <property type="entry name" value="P-loop_NTPase"/>
</dbReference>
<evidence type="ECO:0000256" key="2">
    <source>
        <dbReference type="ARBA" id="ARBA00022475"/>
    </source>
</evidence>
<dbReference type="GeneID" id="111243025"/>
<protein>
    <submittedName>
        <fullName evidence="7">Uncharacterized protein</fullName>
    </submittedName>
</protein>
<evidence type="ECO:0000256" key="6">
    <source>
        <dbReference type="ARBA" id="ARBA00023288"/>
    </source>
</evidence>
<dbReference type="RefSeq" id="XP_022643760.1">
    <property type="nucleotide sequence ID" value="XM_022788025.1"/>
</dbReference>
<dbReference type="Gene3D" id="3.40.50.300">
    <property type="entry name" value="P-loop containing nucleotide triphosphate hydrolases"/>
    <property type="match status" value="2"/>
</dbReference>
<dbReference type="Pfam" id="PF00071">
    <property type="entry name" value="Ras"/>
    <property type="match status" value="1"/>
</dbReference>
<evidence type="ECO:0000256" key="1">
    <source>
        <dbReference type="ARBA" id="ARBA00004193"/>
    </source>
</evidence>
<dbReference type="GO" id="GO:0005525">
    <property type="term" value="F:GTP binding"/>
    <property type="evidence" value="ECO:0007669"/>
    <property type="project" value="UniProtKB-KW"/>
</dbReference>